<evidence type="ECO:0000256" key="5">
    <source>
        <dbReference type="ARBA" id="ARBA00022643"/>
    </source>
</evidence>
<dbReference type="Gene3D" id="3.50.50.60">
    <property type="entry name" value="FAD/NAD(P)-binding domain"/>
    <property type="match status" value="1"/>
</dbReference>
<dbReference type="CDD" id="cd02803">
    <property type="entry name" value="OYE_like_FMN_family"/>
    <property type="match status" value="1"/>
</dbReference>
<proteinExistence type="inferred from homology"/>
<dbReference type="GO" id="GO:0016491">
    <property type="term" value="F:oxidoreductase activity"/>
    <property type="evidence" value="ECO:0007669"/>
    <property type="project" value="UniProtKB-KW"/>
</dbReference>
<dbReference type="AlphaFoldDB" id="A0A9D2RCR0"/>
<comment type="similarity">
    <text evidence="3">In the N-terminal section; belongs to the NADH:flavin oxidoreductase/NADH oxidase family.</text>
</comment>
<protein>
    <submittedName>
        <fullName evidence="12">FAD-dependent oxidoreductase</fullName>
    </submittedName>
</protein>
<dbReference type="PRINTS" id="PR00469">
    <property type="entry name" value="PNDRDTASEII"/>
</dbReference>
<dbReference type="PRINTS" id="PR00368">
    <property type="entry name" value="FADPNR"/>
</dbReference>
<keyword evidence="6" id="KW-0479">Metal-binding</keyword>
<dbReference type="InterPro" id="IPR001155">
    <property type="entry name" value="OxRdtase_FMN_N"/>
</dbReference>
<name>A0A9D2RCR0_9FIRM</name>
<reference evidence="12" key="1">
    <citation type="journal article" date="2021" name="PeerJ">
        <title>Extensive microbial diversity within the chicken gut microbiome revealed by metagenomics and culture.</title>
        <authorList>
            <person name="Gilroy R."/>
            <person name="Ravi A."/>
            <person name="Getino M."/>
            <person name="Pursley I."/>
            <person name="Horton D.L."/>
            <person name="Alikhan N.F."/>
            <person name="Baker D."/>
            <person name="Gharbi K."/>
            <person name="Hall N."/>
            <person name="Watson M."/>
            <person name="Adriaenssens E.M."/>
            <person name="Foster-Nyarko E."/>
            <person name="Jarju S."/>
            <person name="Secka A."/>
            <person name="Antonio M."/>
            <person name="Oren A."/>
            <person name="Chaudhuri R.R."/>
            <person name="La Ragione R."/>
            <person name="Hildebrand F."/>
            <person name="Pallen M.J."/>
        </authorList>
    </citation>
    <scope>NUCLEOTIDE SEQUENCE</scope>
    <source>
        <strain evidence="12">ChiW19-6364</strain>
    </source>
</reference>
<organism evidence="12 13">
    <name type="scientific">Candidatus Blautia stercoripullorum</name>
    <dbReference type="NCBI Taxonomy" id="2838502"/>
    <lineage>
        <taxon>Bacteria</taxon>
        <taxon>Bacillati</taxon>
        <taxon>Bacillota</taxon>
        <taxon>Clostridia</taxon>
        <taxon>Lachnospirales</taxon>
        <taxon>Lachnospiraceae</taxon>
        <taxon>Blautia</taxon>
    </lineage>
</organism>
<dbReference type="PANTHER" id="PTHR42917">
    <property type="entry name" value="2,4-DIENOYL-COA REDUCTASE"/>
    <property type="match status" value="1"/>
</dbReference>
<evidence type="ECO:0000256" key="3">
    <source>
        <dbReference type="ARBA" id="ARBA00011048"/>
    </source>
</evidence>
<evidence type="ECO:0000256" key="7">
    <source>
        <dbReference type="ARBA" id="ARBA00023002"/>
    </source>
</evidence>
<dbReference type="InterPro" id="IPR051793">
    <property type="entry name" value="NADH:flavin_oxidoreductase"/>
</dbReference>
<evidence type="ECO:0000256" key="6">
    <source>
        <dbReference type="ARBA" id="ARBA00022723"/>
    </source>
</evidence>
<evidence type="ECO:0000256" key="8">
    <source>
        <dbReference type="ARBA" id="ARBA00023004"/>
    </source>
</evidence>
<evidence type="ECO:0000313" key="13">
    <source>
        <dbReference type="Proteomes" id="UP000823850"/>
    </source>
</evidence>
<comment type="caution">
    <text evidence="12">The sequence shown here is derived from an EMBL/GenBank/DDBJ whole genome shotgun (WGS) entry which is preliminary data.</text>
</comment>
<evidence type="ECO:0000256" key="2">
    <source>
        <dbReference type="ARBA" id="ARBA00001966"/>
    </source>
</evidence>
<evidence type="ECO:0000313" key="12">
    <source>
        <dbReference type="EMBL" id="HJD41365.1"/>
    </source>
</evidence>
<keyword evidence="8" id="KW-0408">Iron</keyword>
<dbReference type="GO" id="GO:0051536">
    <property type="term" value="F:iron-sulfur cluster binding"/>
    <property type="evidence" value="ECO:0007669"/>
    <property type="project" value="UniProtKB-KW"/>
</dbReference>
<sequence>MSKYPHLFQPIHVRNVYIKNRIESAPMSPSGDVPFYTREAYEMYNSIAKGGAGIVTLGEAGVHSLTDHAHPTMPHLDDETLLPSLIQTVDTVHRWGALASIELTHSGCRAKGAFLAEGGYVIGPSPMEANLYGDKVIEMDENMMDMIADAYAQAAYMAEFAGCDMVNIHGGHGWLISQFLSDLNNHRTDKYGGSIENKARFPLMIVDRIRQKCPNLLLEFRLSADEETEGGITIDETVEFAKLLDGKVDIIHVSAATFHDTSSSARMFPTVFYPRGCNVENAARIKAVVKKSLVSVVGGINDPDFMENALAEGKADFVVVGRQFIADPSWPRKAKAGKPEEITKCIRCETCISAGFIPHVPFSSGVLRCSVNPTWGREYENTRKEEPVPYAKKVLVAGGGPGGMEAAITAARRGHHVILCEKDDHLAGSLDYAKQISFKADIVKFLRSMVINVQRTPNLELRLNTEVTDELIAEEKPDTLIIACGAEPVSPPIPGLDKAIVHHVTDIYKKHISIGKKVVMIGGGLAGCEESLELAWKGHDVSVVEMKDGLAKDAPYIHWRHLLEKMEGAVHSYCSAKVQSVEDNGVKITDKDGQERFLEADTVLYATGMRGTLPQYEKWNDLAEEVIFVGDCRKAGKILEAMRTGYCAGSTI</sequence>
<evidence type="ECO:0000259" key="10">
    <source>
        <dbReference type="Pfam" id="PF00724"/>
    </source>
</evidence>
<dbReference type="GO" id="GO:0046872">
    <property type="term" value="F:metal ion binding"/>
    <property type="evidence" value="ECO:0007669"/>
    <property type="project" value="UniProtKB-KW"/>
</dbReference>
<evidence type="ECO:0000256" key="9">
    <source>
        <dbReference type="ARBA" id="ARBA00023014"/>
    </source>
</evidence>
<dbReference type="EMBL" id="DWUX01000258">
    <property type="protein sequence ID" value="HJD41365.1"/>
    <property type="molecule type" value="Genomic_DNA"/>
</dbReference>
<evidence type="ECO:0000259" key="11">
    <source>
        <dbReference type="Pfam" id="PF07992"/>
    </source>
</evidence>
<dbReference type="InterPro" id="IPR013785">
    <property type="entry name" value="Aldolase_TIM"/>
</dbReference>
<dbReference type="SUPFAM" id="SSF51905">
    <property type="entry name" value="FAD/NAD(P)-binding domain"/>
    <property type="match status" value="1"/>
</dbReference>
<feature type="domain" description="FAD/NAD(P)-binding" evidence="11">
    <location>
        <begin position="393"/>
        <end position="611"/>
    </location>
</feature>
<dbReference type="PANTHER" id="PTHR42917:SF2">
    <property type="entry name" value="2,4-DIENOYL-COA REDUCTASE [(2E)-ENOYL-COA-PRODUCING]"/>
    <property type="match status" value="1"/>
</dbReference>
<dbReference type="Pfam" id="PF07992">
    <property type="entry name" value="Pyr_redox_2"/>
    <property type="match status" value="1"/>
</dbReference>
<dbReference type="Pfam" id="PF00724">
    <property type="entry name" value="Oxidored_FMN"/>
    <property type="match status" value="1"/>
</dbReference>
<dbReference type="Gene3D" id="3.40.50.720">
    <property type="entry name" value="NAD(P)-binding Rossmann-like Domain"/>
    <property type="match status" value="1"/>
</dbReference>
<feature type="domain" description="NADH:flavin oxidoreductase/NADH oxidase N-terminal" evidence="10">
    <location>
        <begin position="7"/>
        <end position="340"/>
    </location>
</feature>
<evidence type="ECO:0000256" key="4">
    <source>
        <dbReference type="ARBA" id="ARBA00022630"/>
    </source>
</evidence>
<dbReference type="SUPFAM" id="SSF51395">
    <property type="entry name" value="FMN-linked oxidoreductases"/>
    <property type="match status" value="1"/>
</dbReference>
<dbReference type="GO" id="GO:0010181">
    <property type="term" value="F:FMN binding"/>
    <property type="evidence" value="ECO:0007669"/>
    <property type="project" value="InterPro"/>
</dbReference>
<keyword evidence="9" id="KW-0411">Iron-sulfur</keyword>
<reference evidence="12" key="2">
    <citation type="submission" date="2021-04" db="EMBL/GenBank/DDBJ databases">
        <authorList>
            <person name="Gilroy R."/>
        </authorList>
    </citation>
    <scope>NUCLEOTIDE SEQUENCE</scope>
    <source>
        <strain evidence="12">ChiW19-6364</strain>
    </source>
</reference>
<dbReference type="InterPro" id="IPR036188">
    <property type="entry name" value="FAD/NAD-bd_sf"/>
</dbReference>
<dbReference type="Proteomes" id="UP000823850">
    <property type="component" value="Unassembled WGS sequence"/>
</dbReference>
<keyword evidence="7" id="KW-0560">Oxidoreductase</keyword>
<comment type="cofactor">
    <cofactor evidence="2">
        <name>[4Fe-4S] cluster</name>
        <dbReference type="ChEBI" id="CHEBI:49883"/>
    </cofactor>
</comment>
<accession>A0A9D2RCR0</accession>
<dbReference type="Gene3D" id="3.20.20.70">
    <property type="entry name" value="Aldolase class I"/>
    <property type="match status" value="1"/>
</dbReference>
<dbReference type="InterPro" id="IPR023753">
    <property type="entry name" value="FAD/NAD-binding_dom"/>
</dbReference>
<comment type="cofactor">
    <cofactor evidence="1">
        <name>FMN</name>
        <dbReference type="ChEBI" id="CHEBI:58210"/>
    </cofactor>
</comment>
<keyword evidence="5" id="KW-0288">FMN</keyword>
<keyword evidence="4" id="KW-0285">Flavoprotein</keyword>
<evidence type="ECO:0000256" key="1">
    <source>
        <dbReference type="ARBA" id="ARBA00001917"/>
    </source>
</evidence>
<gene>
    <name evidence="12" type="ORF">H9913_15230</name>
</gene>